<dbReference type="CDD" id="cd07247">
    <property type="entry name" value="SgaA_N_like"/>
    <property type="match status" value="1"/>
</dbReference>
<dbReference type="Gene3D" id="3.10.180.10">
    <property type="entry name" value="2,3-Dihydroxybiphenyl 1,2-Dioxygenase, domain 1"/>
    <property type="match status" value="2"/>
</dbReference>
<gene>
    <name evidence="1" type="ORF">ROA7745_04575</name>
</gene>
<dbReference type="SUPFAM" id="SSF54593">
    <property type="entry name" value="Glyoxalase/Bleomycin resistance protein/Dihydroxybiphenyl dioxygenase"/>
    <property type="match status" value="1"/>
</dbReference>
<dbReference type="PANTHER" id="PTHR33993">
    <property type="entry name" value="GLYOXALASE-RELATED"/>
    <property type="match status" value="1"/>
</dbReference>
<dbReference type="EMBL" id="FWXB01000039">
    <property type="protein sequence ID" value="SMC14705.1"/>
    <property type="molecule type" value="Genomic_DNA"/>
</dbReference>
<dbReference type="PANTHER" id="PTHR33993:SF14">
    <property type="entry name" value="GB|AAF24581.1"/>
    <property type="match status" value="1"/>
</dbReference>
<protein>
    <submittedName>
        <fullName evidence="1">Glyoxalase-like domain protein</fullName>
    </submittedName>
</protein>
<evidence type="ECO:0000313" key="2">
    <source>
        <dbReference type="Proteomes" id="UP000193224"/>
    </source>
</evidence>
<name>A0A1X7BYV4_9RHOB</name>
<dbReference type="InterPro" id="IPR052164">
    <property type="entry name" value="Anthracycline_SecMetBiosynth"/>
</dbReference>
<dbReference type="AlphaFoldDB" id="A0A1X7BYV4"/>
<organism evidence="1 2">
    <name type="scientific">Roseovarius aestuarii</name>
    <dbReference type="NCBI Taxonomy" id="475083"/>
    <lineage>
        <taxon>Bacteria</taxon>
        <taxon>Pseudomonadati</taxon>
        <taxon>Pseudomonadota</taxon>
        <taxon>Alphaproteobacteria</taxon>
        <taxon>Rhodobacterales</taxon>
        <taxon>Roseobacteraceae</taxon>
        <taxon>Roseovarius</taxon>
    </lineage>
</organism>
<dbReference type="Proteomes" id="UP000193224">
    <property type="component" value="Unassembled WGS sequence"/>
</dbReference>
<sequence length="230" mass="25152">MSFYQSLAAWEYVTEHATDFAWGGGTQDYVLALKEGEAGAGIVTPPPDMSTGWVAYVEVNDVDATAVLTETLAGEVLRPPFDVPGVGRNALLRDPNGATIGVAMSRHNFPVPRRQFGNEVYLSADRSFPRDFYARLFDWEFSKPQVDENHSRNTIAVQGQIVAATWDDSPLDNLSSRWLPMIKVIDPLGSLRSVPDLVGVKLGQMSDAHVPQDLLFLEDADGELVCLTGA</sequence>
<accession>A0A1X7BYV4</accession>
<proteinExistence type="predicted"/>
<dbReference type="InterPro" id="IPR029068">
    <property type="entry name" value="Glyas_Bleomycin-R_OHBP_Dase"/>
</dbReference>
<keyword evidence="2" id="KW-1185">Reference proteome</keyword>
<evidence type="ECO:0000313" key="1">
    <source>
        <dbReference type="EMBL" id="SMC14705.1"/>
    </source>
</evidence>
<reference evidence="1 2" key="1">
    <citation type="submission" date="2017-03" db="EMBL/GenBank/DDBJ databases">
        <authorList>
            <person name="Afonso C.L."/>
            <person name="Miller P.J."/>
            <person name="Scott M.A."/>
            <person name="Spackman E."/>
            <person name="Goraichik I."/>
            <person name="Dimitrov K.M."/>
            <person name="Suarez D.L."/>
            <person name="Swayne D.E."/>
        </authorList>
    </citation>
    <scope>NUCLEOTIDE SEQUENCE [LARGE SCALE GENOMIC DNA]</scope>
    <source>
        <strain evidence="1 2">CECT 7745</strain>
    </source>
</reference>